<dbReference type="CDD" id="cd10291">
    <property type="entry name" value="GST_C_YfcG_like"/>
    <property type="match status" value="1"/>
</dbReference>
<evidence type="ECO:0000256" key="2">
    <source>
        <dbReference type="RuleBase" id="RU003494"/>
    </source>
</evidence>
<dbReference type="AlphaFoldDB" id="A0AAE1IJI5"/>
<dbReference type="EMBL" id="JAWRVG010000005">
    <property type="protein sequence ID" value="KAK4082224.1"/>
    <property type="molecule type" value="Genomic_DNA"/>
</dbReference>
<evidence type="ECO:0000313" key="5">
    <source>
        <dbReference type="EMBL" id="KAK4082224.1"/>
    </source>
</evidence>
<dbReference type="Proteomes" id="UP001273209">
    <property type="component" value="Unassembled WGS sequence"/>
</dbReference>
<evidence type="ECO:0000313" key="6">
    <source>
        <dbReference type="Proteomes" id="UP001273209"/>
    </source>
</evidence>
<gene>
    <name evidence="5" type="ORF">Triagg1_2036</name>
</gene>
<dbReference type="PROSITE" id="PS50404">
    <property type="entry name" value="GST_NTER"/>
    <property type="match status" value="1"/>
</dbReference>
<dbReference type="Pfam" id="PF00043">
    <property type="entry name" value="GST_C"/>
    <property type="match status" value="1"/>
</dbReference>
<dbReference type="PANTHER" id="PTHR44051">
    <property type="entry name" value="GLUTATHIONE S-TRANSFERASE-RELATED"/>
    <property type="match status" value="1"/>
</dbReference>
<dbReference type="CDD" id="cd03048">
    <property type="entry name" value="GST_N_Ure2p_like"/>
    <property type="match status" value="1"/>
</dbReference>
<feature type="domain" description="GST C-terminal" evidence="4">
    <location>
        <begin position="112"/>
        <end position="270"/>
    </location>
</feature>
<dbReference type="GeneID" id="87916078"/>
<dbReference type="InterPro" id="IPR010987">
    <property type="entry name" value="Glutathione-S-Trfase_C-like"/>
</dbReference>
<keyword evidence="6" id="KW-1185">Reference proteome</keyword>
<dbReference type="InterPro" id="IPR036249">
    <property type="entry name" value="Thioredoxin-like_sf"/>
</dbReference>
<dbReference type="SFLD" id="SFLDG00358">
    <property type="entry name" value="Main_(cytGST)"/>
    <property type="match status" value="1"/>
</dbReference>
<dbReference type="Pfam" id="PF02798">
    <property type="entry name" value="GST_N"/>
    <property type="match status" value="1"/>
</dbReference>
<reference evidence="5" key="1">
    <citation type="submission" date="2023-11" db="EMBL/GenBank/DDBJ databases">
        <title>The genome sequences of three competitors of mushroom-forming fungi.</title>
        <authorList>
            <person name="Beijen E."/>
            <person name="Ohm R.A."/>
        </authorList>
    </citation>
    <scope>NUCLEOTIDE SEQUENCE</scope>
    <source>
        <strain evidence="5">CBS 100526</strain>
    </source>
</reference>
<evidence type="ECO:0000259" key="3">
    <source>
        <dbReference type="PROSITE" id="PS50404"/>
    </source>
</evidence>
<organism evidence="5 6">
    <name type="scientific">Trichoderma aggressivum f. europaeum</name>
    <dbReference type="NCBI Taxonomy" id="173218"/>
    <lineage>
        <taxon>Eukaryota</taxon>
        <taxon>Fungi</taxon>
        <taxon>Dikarya</taxon>
        <taxon>Ascomycota</taxon>
        <taxon>Pezizomycotina</taxon>
        <taxon>Sordariomycetes</taxon>
        <taxon>Hypocreomycetidae</taxon>
        <taxon>Hypocreales</taxon>
        <taxon>Hypocreaceae</taxon>
        <taxon>Trichoderma</taxon>
    </lineage>
</organism>
<protein>
    <recommendedName>
        <fullName evidence="7">Glutathione S-transferase</fullName>
    </recommendedName>
</protein>
<sequence length="287" mass="32481">MSARISQLGRQLFNKMGIPTDITLYTASTPNGIKVSILLEELGLEYKVHPIDMSANEQKEDWFLKINPNGRIPAITDKWTDGSDIRVFESGAILQYLVDRYDKDHKVSYPKDSKDTVEVNSWLHFQMGGLGPMQGQANHFNREFHHNVSIVDGVFAYEASVGYAPEKIEYGINRYTNETRRLYSVLNTHLAKSTSGFLVGDRVTIADIASWGWVSSHTWAGVSLDEFPALDKWLHTLLERPGFEKGRHVPTRHVAFDLAKLSAEELEKRAEGTRKWVQSGMQADAKK</sequence>
<dbReference type="PROSITE" id="PS50405">
    <property type="entry name" value="GST_CTER"/>
    <property type="match status" value="1"/>
</dbReference>
<comment type="caution">
    <text evidence="5">The sequence shown here is derived from an EMBL/GenBank/DDBJ whole genome shotgun (WGS) entry which is preliminary data.</text>
</comment>
<comment type="similarity">
    <text evidence="1 2">Belongs to the GST superfamily.</text>
</comment>
<dbReference type="InterPro" id="IPR040079">
    <property type="entry name" value="Glutathione_S-Trfase"/>
</dbReference>
<dbReference type="InterPro" id="IPR004046">
    <property type="entry name" value="GST_C"/>
</dbReference>
<accession>A0AAE1IJI5</accession>
<dbReference type="PANTHER" id="PTHR44051:SF8">
    <property type="entry name" value="GLUTATHIONE S-TRANSFERASE GSTA"/>
    <property type="match status" value="1"/>
</dbReference>
<evidence type="ECO:0000259" key="4">
    <source>
        <dbReference type="PROSITE" id="PS50405"/>
    </source>
</evidence>
<dbReference type="SUPFAM" id="SSF47616">
    <property type="entry name" value="GST C-terminal domain-like"/>
    <property type="match status" value="1"/>
</dbReference>
<dbReference type="FunFam" id="3.40.30.10:FF:000172">
    <property type="entry name" value="Glutathione S-transferase GstA"/>
    <property type="match status" value="1"/>
</dbReference>
<dbReference type="SFLD" id="SFLDS00019">
    <property type="entry name" value="Glutathione_Transferase_(cytos"/>
    <property type="match status" value="1"/>
</dbReference>
<evidence type="ECO:0008006" key="7">
    <source>
        <dbReference type="Google" id="ProtNLM"/>
    </source>
</evidence>
<dbReference type="Gene3D" id="1.20.1050.10">
    <property type="match status" value="1"/>
</dbReference>
<proteinExistence type="inferred from homology"/>
<evidence type="ECO:0000256" key="1">
    <source>
        <dbReference type="ARBA" id="ARBA00007409"/>
    </source>
</evidence>
<feature type="domain" description="GST N-terminal" evidence="3">
    <location>
        <begin position="19"/>
        <end position="105"/>
    </location>
</feature>
<name>A0AAE1IJI5_9HYPO</name>
<dbReference type="RefSeq" id="XP_062758892.1">
    <property type="nucleotide sequence ID" value="XM_062896173.1"/>
</dbReference>
<dbReference type="SUPFAM" id="SSF52833">
    <property type="entry name" value="Thioredoxin-like"/>
    <property type="match status" value="1"/>
</dbReference>
<dbReference type="Gene3D" id="3.40.30.10">
    <property type="entry name" value="Glutaredoxin"/>
    <property type="match status" value="1"/>
</dbReference>
<dbReference type="InterPro" id="IPR036282">
    <property type="entry name" value="Glutathione-S-Trfase_C_sf"/>
</dbReference>
<dbReference type="InterPro" id="IPR004045">
    <property type="entry name" value="Glutathione_S-Trfase_N"/>
</dbReference>